<dbReference type="EC" id="1.1.1.42" evidence="17"/>
<comment type="catalytic activity">
    <reaction evidence="11">
        <text>D-threo-isocitrate + NADP(+) = 2-oxoglutarate + CO2 + NADPH</text>
        <dbReference type="Rhea" id="RHEA:19629"/>
        <dbReference type="ChEBI" id="CHEBI:15562"/>
        <dbReference type="ChEBI" id="CHEBI:16526"/>
        <dbReference type="ChEBI" id="CHEBI:16810"/>
        <dbReference type="ChEBI" id="CHEBI:57783"/>
        <dbReference type="ChEBI" id="CHEBI:58349"/>
        <dbReference type="EC" id="1.1.1.42"/>
    </reaction>
</comment>
<dbReference type="GO" id="GO:0006097">
    <property type="term" value="P:glyoxylate cycle"/>
    <property type="evidence" value="ECO:0007669"/>
    <property type="project" value="UniProtKB-KW"/>
</dbReference>
<dbReference type="NCBIfam" id="TIGR00183">
    <property type="entry name" value="prok_nadp_idh"/>
    <property type="match status" value="1"/>
</dbReference>
<keyword evidence="4 17" id="KW-0329">Glyoxylate bypass</keyword>
<evidence type="ECO:0000313" key="19">
    <source>
        <dbReference type="EMBL" id="BBB14902.1"/>
    </source>
</evidence>
<keyword evidence="20" id="KW-1185">Reference proteome</keyword>
<evidence type="ECO:0000256" key="15">
    <source>
        <dbReference type="PIRSR" id="PIRSR604439-4"/>
    </source>
</evidence>
<feature type="modified residue" description="N6-succinyllysine" evidence="16">
    <location>
        <position position="102"/>
    </location>
</feature>
<evidence type="ECO:0000256" key="12">
    <source>
        <dbReference type="PIRSR" id="PIRSR604439-1"/>
    </source>
</evidence>
<dbReference type="NCBIfam" id="NF005425">
    <property type="entry name" value="PRK07006.1"/>
    <property type="match status" value="1"/>
</dbReference>
<keyword evidence="10 14" id="KW-0464">Manganese</keyword>
<feature type="binding site" evidence="13">
    <location>
        <position position="106"/>
    </location>
    <ligand>
        <name>NADP(+)</name>
        <dbReference type="ChEBI" id="CHEBI:58349"/>
    </ligand>
</feature>
<dbReference type="GO" id="GO:0006099">
    <property type="term" value="P:tricarboxylic acid cycle"/>
    <property type="evidence" value="ECO:0007669"/>
    <property type="project" value="UniProtKB-UniRule"/>
</dbReference>
<comment type="cofactor">
    <cofactor evidence="14">
        <name>Mg(2+)</name>
        <dbReference type="ChEBI" id="CHEBI:18420"/>
    </cofactor>
    <cofactor evidence="14">
        <name>Mn(2+)</name>
        <dbReference type="ChEBI" id="CHEBI:29035"/>
    </cofactor>
    <text evidence="14">Binds 1 Mg(2+) or Mn(2+) ion per subunit.</text>
</comment>
<evidence type="ECO:0000256" key="16">
    <source>
        <dbReference type="PIRSR" id="PIRSR604439-5"/>
    </source>
</evidence>
<evidence type="ECO:0000256" key="5">
    <source>
        <dbReference type="ARBA" id="ARBA00022532"/>
    </source>
</evidence>
<evidence type="ECO:0000256" key="3">
    <source>
        <dbReference type="ARBA" id="ARBA00011738"/>
    </source>
</evidence>
<evidence type="ECO:0000256" key="4">
    <source>
        <dbReference type="ARBA" id="ARBA00022435"/>
    </source>
</evidence>
<evidence type="ECO:0000256" key="9">
    <source>
        <dbReference type="ARBA" id="ARBA00023002"/>
    </source>
</evidence>
<comment type="similarity">
    <text evidence="2">Belongs to the isocitrate and isopropylmalate dehydrogenases family.</text>
</comment>
<feature type="binding site" evidence="14">
    <location>
        <position position="309"/>
    </location>
    <ligand>
        <name>Mg(2+)</name>
        <dbReference type="ChEBI" id="CHEBI:18420"/>
    </ligand>
</feature>
<evidence type="ECO:0000256" key="1">
    <source>
        <dbReference type="ARBA" id="ARBA00001936"/>
    </source>
</evidence>
<feature type="binding site" evidence="12">
    <location>
        <position position="115"/>
    </location>
    <ligand>
        <name>D-threo-isocitrate</name>
        <dbReference type="ChEBI" id="CHEBI:15562"/>
    </ligand>
</feature>
<accession>A0A2Z5V352</accession>
<dbReference type="PANTHER" id="PTHR43504:SF1">
    <property type="entry name" value="ISOCITRATE DEHYDROGENASE [NADP]"/>
    <property type="match status" value="1"/>
</dbReference>
<feature type="site" description="Critical for catalysis" evidence="15">
    <location>
        <position position="162"/>
    </location>
</feature>
<feature type="binding site" evidence="13">
    <location>
        <position position="397"/>
    </location>
    <ligand>
        <name>NADP(+)</name>
        <dbReference type="ChEBI" id="CHEBI:58349"/>
    </ligand>
</feature>
<keyword evidence="6 17" id="KW-0479">Metal-binding</keyword>
<proteinExistence type="inferred from homology"/>
<feature type="site" description="Critical for catalysis" evidence="15">
    <location>
        <position position="232"/>
    </location>
</feature>
<feature type="binding site" evidence="12">
    <location>
        <position position="131"/>
    </location>
    <ligand>
        <name>D-threo-isocitrate</name>
        <dbReference type="ChEBI" id="CHEBI:15562"/>
    </ligand>
</feature>
<evidence type="ECO:0000256" key="10">
    <source>
        <dbReference type="ARBA" id="ARBA00023211"/>
    </source>
</evidence>
<dbReference type="InterPro" id="IPR019818">
    <property type="entry name" value="IsoCit/isopropylmalate_DH_CS"/>
</dbReference>
<organism evidence="19 20">
    <name type="scientific">Candidatus Rickettsiella viridis</name>
    <dbReference type="NCBI Taxonomy" id="676208"/>
    <lineage>
        <taxon>Bacteria</taxon>
        <taxon>Pseudomonadati</taxon>
        <taxon>Pseudomonadota</taxon>
        <taxon>Gammaproteobacteria</taxon>
        <taxon>Legionellales</taxon>
        <taxon>Coxiellaceae</taxon>
        <taxon>Rickettsiella</taxon>
    </lineage>
</organism>
<gene>
    <name evidence="19" type="primary">icd</name>
    <name evidence="19" type="ORF">RVIR1_03880</name>
</gene>
<dbReference type="SUPFAM" id="SSF53659">
    <property type="entry name" value="Isocitrate/Isopropylmalate dehydrogenase-like"/>
    <property type="match status" value="1"/>
</dbReference>
<keyword evidence="8 13" id="KW-0521">NADP</keyword>
<reference evidence="19 20" key="1">
    <citation type="submission" date="2017-03" db="EMBL/GenBank/DDBJ databases">
        <title>The genome sequence of Candidatus Rickettsiella viridis.</title>
        <authorList>
            <person name="Nikoh N."/>
            <person name="Tsuchida T."/>
            <person name="Yamaguchi K."/>
            <person name="Maeda T."/>
            <person name="Shigenobu S."/>
            <person name="Fukatsu T."/>
        </authorList>
    </citation>
    <scope>NUCLEOTIDE SEQUENCE [LARGE SCALE GENOMIC DNA]</scope>
    <source>
        <strain evidence="19 20">Ap-RA04</strain>
    </source>
</reference>
<keyword evidence="7 14" id="KW-0460">Magnesium</keyword>
<dbReference type="InterPro" id="IPR024084">
    <property type="entry name" value="IsoPropMal-DH-like_dom"/>
</dbReference>
<protein>
    <recommendedName>
        <fullName evidence="17">Isocitrate dehydrogenase [NADP]</fullName>
        <ecNumber evidence="17">1.1.1.42</ecNumber>
    </recommendedName>
</protein>
<evidence type="ECO:0000259" key="18">
    <source>
        <dbReference type="SMART" id="SM01329"/>
    </source>
</evidence>
<dbReference type="GO" id="GO:0000287">
    <property type="term" value="F:magnesium ion binding"/>
    <property type="evidence" value="ECO:0007669"/>
    <property type="project" value="InterPro"/>
</dbReference>
<comment type="subunit">
    <text evidence="3">Homodimer.</text>
</comment>
<evidence type="ECO:0000313" key="20">
    <source>
        <dbReference type="Proteomes" id="UP000282483"/>
    </source>
</evidence>
<feature type="modified residue" description="N6-succinyllysine" evidence="16">
    <location>
        <position position="244"/>
    </location>
</feature>
<feature type="binding site" evidence="12">
    <location>
        <position position="121"/>
    </location>
    <ligand>
        <name>D-threo-isocitrate</name>
        <dbReference type="ChEBI" id="CHEBI:15562"/>
    </ligand>
</feature>
<feature type="binding site" evidence="13">
    <location>
        <position position="354"/>
    </location>
    <ligand>
        <name>NADP(+)</name>
        <dbReference type="ChEBI" id="CHEBI:58349"/>
    </ligand>
</feature>
<feature type="binding site" evidence="12">
    <location>
        <position position="117"/>
    </location>
    <ligand>
        <name>D-threo-isocitrate</name>
        <dbReference type="ChEBI" id="CHEBI:15562"/>
    </ligand>
</feature>
<dbReference type="Gene3D" id="3.40.718.10">
    <property type="entry name" value="Isopropylmalate Dehydrogenase"/>
    <property type="match status" value="1"/>
</dbReference>
<dbReference type="OrthoDB" id="9806254at2"/>
<feature type="domain" description="Isopropylmalate dehydrogenase-like" evidence="18">
    <location>
        <begin position="30"/>
        <end position="414"/>
    </location>
</feature>
<dbReference type="PANTHER" id="PTHR43504">
    <property type="entry name" value="ISOCITRATE DEHYDROGENASE [NADP]"/>
    <property type="match status" value="1"/>
</dbReference>
<dbReference type="EMBL" id="AP018005">
    <property type="protein sequence ID" value="BBB14902.1"/>
    <property type="molecule type" value="Genomic_DNA"/>
</dbReference>
<dbReference type="PROSITE" id="PS00470">
    <property type="entry name" value="IDH_IMDH"/>
    <property type="match status" value="1"/>
</dbReference>
<feature type="binding site" evidence="13">
    <location>
        <begin position="341"/>
        <end position="347"/>
    </location>
    <ligand>
        <name>NADP(+)</name>
        <dbReference type="ChEBI" id="CHEBI:58349"/>
    </ligand>
</feature>
<dbReference type="GO" id="GO:0004450">
    <property type="term" value="F:isocitrate dehydrogenase (NADP+) activity"/>
    <property type="evidence" value="ECO:0007669"/>
    <property type="project" value="UniProtKB-UniRule"/>
</dbReference>
<keyword evidence="5 17" id="KW-0816">Tricarboxylic acid cycle</keyword>
<evidence type="ECO:0000256" key="2">
    <source>
        <dbReference type="ARBA" id="ARBA00007769"/>
    </source>
</evidence>
<dbReference type="AlphaFoldDB" id="A0A2Z5V352"/>
<evidence type="ECO:0000256" key="13">
    <source>
        <dbReference type="PIRSR" id="PIRSR604439-2"/>
    </source>
</evidence>
<dbReference type="RefSeq" id="WP_126322412.1">
    <property type="nucleotide sequence ID" value="NZ_AP018005.1"/>
</dbReference>
<feature type="binding site" evidence="13">
    <location>
        <position position="393"/>
    </location>
    <ligand>
        <name>NADP(+)</name>
        <dbReference type="ChEBI" id="CHEBI:58349"/>
    </ligand>
</feature>
<evidence type="ECO:0000256" key="7">
    <source>
        <dbReference type="ARBA" id="ARBA00022842"/>
    </source>
</evidence>
<name>A0A2Z5V352_9COXI</name>
<dbReference type="InterPro" id="IPR004439">
    <property type="entry name" value="Isocitrate_DH_NADP_dimer_prok"/>
</dbReference>
<dbReference type="Proteomes" id="UP000282483">
    <property type="component" value="Chromosome"/>
</dbReference>
<sequence length="428" mass="47380">MAYQHIKIPNQGEKISVNSDFSLNVPDQPIIPFIEGDGIGIDITPVMKNVVDAAVEKAYGDERRIAWMEVYAGEKSTRVYGKDSWLPEETLSALQEYVVSIKGPLTTPVGGGIRSLNVALRQQLDLYVCLRPVRYFKGVPSPMREPEKNNMVIFRENSEDIYAGIEWEADSPEAKKIIQFLRNEMNVKKIRFPEHCGIGVKPVSREGTQRLVKRAIQYAIQHNLPSVCLVHKGNIMKFTEGAFKDWGYAVAKEQFAAELLDGGPWMRLKNPLTGQNIIIKDFIADAFLQQILLRPDEYSVIATLNLNGDYISDALAAQVGGIGIAPGANLSDKVAMFEATHGTAPKYAGQNKVNPGSLILSAEMMLRHIGWNEAADLIITGMEGAIQAKTVTYDFARLMKDAQEVSCSVFGQSMIKHMSSKHSFASLS</sequence>
<dbReference type="SMART" id="SM01329">
    <property type="entry name" value="Iso_dh"/>
    <property type="match status" value="1"/>
</dbReference>
<evidence type="ECO:0000256" key="6">
    <source>
        <dbReference type="ARBA" id="ARBA00022723"/>
    </source>
</evidence>
<dbReference type="KEGG" id="rvi:RVIR1_03880"/>
<dbReference type="GO" id="GO:0051287">
    <property type="term" value="F:NAD binding"/>
    <property type="evidence" value="ECO:0007669"/>
    <property type="project" value="InterPro"/>
</dbReference>
<evidence type="ECO:0000256" key="8">
    <source>
        <dbReference type="ARBA" id="ARBA00022857"/>
    </source>
</evidence>
<evidence type="ECO:0000256" key="11">
    <source>
        <dbReference type="ARBA" id="ARBA00023554"/>
    </source>
</evidence>
<feature type="binding site" evidence="12">
    <location>
        <position position="155"/>
    </location>
    <ligand>
        <name>D-threo-isocitrate</name>
        <dbReference type="ChEBI" id="CHEBI:15562"/>
    </ligand>
</feature>
<evidence type="ECO:0000256" key="14">
    <source>
        <dbReference type="PIRSR" id="PIRSR604439-3"/>
    </source>
</evidence>
<dbReference type="Pfam" id="PF00180">
    <property type="entry name" value="Iso_dh"/>
    <property type="match status" value="1"/>
</dbReference>
<keyword evidence="9" id="KW-0560">Oxidoreductase</keyword>
<feature type="modified residue" description="Phosphoserine" evidence="16">
    <location>
        <position position="115"/>
    </location>
</feature>
<comment type="cofactor">
    <cofactor evidence="1">
        <name>Mn(2+)</name>
        <dbReference type="ChEBI" id="CHEBI:29035"/>
    </cofactor>
</comment>
<evidence type="ECO:0000256" key="17">
    <source>
        <dbReference type="RuleBase" id="RU004446"/>
    </source>
</evidence>